<organism evidence="2 3">
    <name type="scientific">Actinopolyspora xinjiangensis</name>
    <dbReference type="NCBI Taxonomy" id="405564"/>
    <lineage>
        <taxon>Bacteria</taxon>
        <taxon>Bacillati</taxon>
        <taxon>Actinomycetota</taxon>
        <taxon>Actinomycetes</taxon>
        <taxon>Actinopolysporales</taxon>
        <taxon>Actinopolysporaceae</taxon>
        <taxon>Actinopolyspora</taxon>
    </lineage>
</organism>
<evidence type="ECO:0000313" key="3">
    <source>
        <dbReference type="Proteomes" id="UP000199497"/>
    </source>
</evidence>
<name>A0A1H0VP60_9ACTN</name>
<reference evidence="3" key="1">
    <citation type="submission" date="2016-10" db="EMBL/GenBank/DDBJ databases">
        <authorList>
            <person name="Varghese N."/>
            <person name="Submissions S."/>
        </authorList>
    </citation>
    <scope>NUCLEOTIDE SEQUENCE [LARGE SCALE GENOMIC DNA]</scope>
    <source>
        <strain evidence="3">DSM 46732</strain>
    </source>
</reference>
<dbReference type="AlphaFoldDB" id="A0A1H0VP60"/>
<dbReference type="STRING" id="405564.SAMN04487905_109127"/>
<dbReference type="EMBL" id="FNJR01000009">
    <property type="protein sequence ID" value="SDP80230.1"/>
    <property type="molecule type" value="Genomic_DNA"/>
</dbReference>
<dbReference type="Proteomes" id="UP000199497">
    <property type="component" value="Unassembled WGS sequence"/>
</dbReference>
<keyword evidence="1" id="KW-0472">Membrane</keyword>
<evidence type="ECO:0000256" key="1">
    <source>
        <dbReference type="SAM" id="Phobius"/>
    </source>
</evidence>
<dbReference type="RefSeq" id="WP_170837501.1">
    <property type="nucleotide sequence ID" value="NZ_FNJR01000009.1"/>
</dbReference>
<feature type="transmembrane region" description="Helical" evidence="1">
    <location>
        <begin position="12"/>
        <end position="35"/>
    </location>
</feature>
<gene>
    <name evidence="2" type="ORF">SAMN04487905_109127</name>
</gene>
<keyword evidence="1" id="KW-1133">Transmembrane helix</keyword>
<keyword evidence="3" id="KW-1185">Reference proteome</keyword>
<accession>A0A1H0VP60</accession>
<proteinExistence type="predicted"/>
<sequence length="56" mass="6330">MWQPDAVFWDVLRAVLVAATVLSWPLLCVLLGRLVGERRVVPGVRVEGESLESERR</sequence>
<protein>
    <submittedName>
        <fullName evidence="2">Uncharacterized protein</fullName>
    </submittedName>
</protein>
<keyword evidence="1" id="KW-0812">Transmembrane</keyword>
<evidence type="ECO:0000313" key="2">
    <source>
        <dbReference type="EMBL" id="SDP80230.1"/>
    </source>
</evidence>